<dbReference type="RefSeq" id="XP_001834268.1">
    <property type="nucleotide sequence ID" value="XM_001834216.1"/>
</dbReference>
<sequence length="273" mass="29986">MNGVYALIPILWIDGVICFVLEDPSLRDCSLFLYLSHCLARLFSLGLEVDCWDSGTVGPNGTRVAPVVSGWPDGFASIHSFLAPLWTICSFNSSVHISEEAFIGMSFRYRCCPQIDKRSLLAEMELPRYTGQCSVVLRPSRWACWCLRGTKPSNGAFGLSVSALYITYAIPIVARLVGPSDFKSGPFDLGSLSLPCAIIAVLFMAFLGVVFLFPERPTPTVGDMDCNAVVLGGVLGLSLAWYYFPKYGGRHGFTKCLPLGLFERLNLRWTTLG</sequence>
<comment type="caution">
    <text evidence="7">The sequence shown here is derived from an EMBL/GenBank/DDBJ whole genome shotgun (WGS) entry which is preliminary data.</text>
</comment>
<organism evidence="7 8">
    <name type="scientific">Coprinopsis cinerea (strain Okayama-7 / 130 / ATCC MYA-4618 / FGSC 9003)</name>
    <name type="common">Inky cap fungus</name>
    <name type="synonym">Hormographiella aspergillata</name>
    <dbReference type="NCBI Taxonomy" id="240176"/>
    <lineage>
        <taxon>Eukaryota</taxon>
        <taxon>Fungi</taxon>
        <taxon>Dikarya</taxon>
        <taxon>Basidiomycota</taxon>
        <taxon>Agaricomycotina</taxon>
        <taxon>Agaricomycetes</taxon>
        <taxon>Agaricomycetidae</taxon>
        <taxon>Agaricales</taxon>
        <taxon>Agaricineae</taxon>
        <taxon>Psathyrellaceae</taxon>
        <taxon>Coprinopsis</taxon>
    </lineage>
</organism>
<evidence type="ECO:0000313" key="7">
    <source>
        <dbReference type="EMBL" id="EAU87548.1"/>
    </source>
</evidence>
<dbReference type="STRING" id="240176.A8NJP1"/>
<dbReference type="PANTHER" id="PTHR45649:SF6">
    <property type="entry name" value="GABA-SPECIFIC PERMEASE"/>
    <property type="match status" value="1"/>
</dbReference>
<dbReference type="eggNOG" id="KOG1289">
    <property type="taxonomic scope" value="Eukaryota"/>
</dbReference>
<dbReference type="OrthoDB" id="2980524at2759"/>
<dbReference type="VEuPathDB" id="FungiDB:CC1G_12347"/>
<protein>
    <submittedName>
        <fullName evidence="7">Uncharacterized protein</fullName>
    </submittedName>
</protein>
<feature type="transmembrane region" description="Helical" evidence="6">
    <location>
        <begin position="226"/>
        <end position="244"/>
    </location>
</feature>
<keyword evidence="5 6" id="KW-0472">Membrane</keyword>
<dbReference type="GO" id="GO:0022857">
    <property type="term" value="F:transmembrane transporter activity"/>
    <property type="evidence" value="ECO:0007669"/>
    <property type="project" value="UniProtKB-ARBA"/>
</dbReference>
<dbReference type="AlphaFoldDB" id="A8NJP1"/>
<dbReference type="PANTHER" id="PTHR45649">
    <property type="entry name" value="AMINO-ACID PERMEASE BAT1"/>
    <property type="match status" value="1"/>
</dbReference>
<accession>A8NJP1</accession>
<keyword evidence="3 6" id="KW-0812">Transmembrane</keyword>
<evidence type="ECO:0000313" key="8">
    <source>
        <dbReference type="Proteomes" id="UP000001861"/>
    </source>
</evidence>
<dbReference type="GeneID" id="6010780"/>
<feature type="transmembrane region" description="Helical" evidence="6">
    <location>
        <begin position="157"/>
        <end position="177"/>
    </location>
</feature>
<keyword evidence="4 6" id="KW-1133">Transmembrane helix</keyword>
<name>A8NJP1_COPC7</name>
<evidence type="ECO:0000256" key="6">
    <source>
        <dbReference type="SAM" id="Phobius"/>
    </source>
</evidence>
<keyword evidence="8" id="KW-1185">Reference proteome</keyword>
<dbReference type="Proteomes" id="UP000001861">
    <property type="component" value="Unassembled WGS sequence"/>
</dbReference>
<evidence type="ECO:0000256" key="2">
    <source>
        <dbReference type="ARBA" id="ARBA00022448"/>
    </source>
</evidence>
<evidence type="ECO:0000256" key="3">
    <source>
        <dbReference type="ARBA" id="ARBA00022692"/>
    </source>
</evidence>
<evidence type="ECO:0000256" key="5">
    <source>
        <dbReference type="ARBA" id="ARBA00023136"/>
    </source>
</evidence>
<dbReference type="EMBL" id="AACS02000010">
    <property type="protein sequence ID" value="EAU87548.1"/>
    <property type="molecule type" value="Genomic_DNA"/>
</dbReference>
<keyword evidence="2" id="KW-0813">Transport</keyword>
<dbReference type="GO" id="GO:0016020">
    <property type="term" value="C:membrane"/>
    <property type="evidence" value="ECO:0007669"/>
    <property type="project" value="UniProtKB-SubCell"/>
</dbReference>
<proteinExistence type="predicted"/>
<evidence type="ECO:0000256" key="4">
    <source>
        <dbReference type="ARBA" id="ARBA00022989"/>
    </source>
</evidence>
<dbReference type="InParanoid" id="A8NJP1"/>
<feature type="transmembrane region" description="Helical" evidence="6">
    <location>
        <begin position="189"/>
        <end position="214"/>
    </location>
</feature>
<gene>
    <name evidence="7" type="ORF">CC1G_12347</name>
</gene>
<evidence type="ECO:0000256" key="1">
    <source>
        <dbReference type="ARBA" id="ARBA00004141"/>
    </source>
</evidence>
<reference evidence="7 8" key="1">
    <citation type="journal article" date="2010" name="Proc. Natl. Acad. Sci. U.S.A.">
        <title>Insights into evolution of multicellular fungi from the assembled chromosomes of the mushroom Coprinopsis cinerea (Coprinus cinereus).</title>
        <authorList>
            <person name="Stajich J.E."/>
            <person name="Wilke S.K."/>
            <person name="Ahren D."/>
            <person name="Au C.H."/>
            <person name="Birren B.W."/>
            <person name="Borodovsky M."/>
            <person name="Burns C."/>
            <person name="Canback B."/>
            <person name="Casselton L.A."/>
            <person name="Cheng C.K."/>
            <person name="Deng J."/>
            <person name="Dietrich F.S."/>
            <person name="Fargo D.C."/>
            <person name="Farman M.L."/>
            <person name="Gathman A.C."/>
            <person name="Goldberg J."/>
            <person name="Guigo R."/>
            <person name="Hoegger P.J."/>
            <person name="Hooker J.B."/>
            <person name="Huggins A."/>
            <person name="James T.Y."/>
            <person name="Kamada T."/>
            <person name="Kilaru S."/>
            <person name="Kodira C."/>
            <person name="Kues U."/>
            <person name="Kupfer D."/>
            <person name="Kwan H.S."/>
            <person name="Lomsadze A."/>
            <person name="Li W."/>
            <person name="Lilly W.W."/>
            <person name="Ma L.J."/>
            <person name="Mackey A.J."/>
            <person name="Manning G."/>
            <person name="Martin F."/>
            <person name="Muraguchi H."/>
            <person name="Natvig D.O."/>
            <person name="Palmerini H."/>
            <person name="Ramesh M.A."/>
            <person name="Rehmeyer C.J."/>
            <person name="Roe B.A."/>
            <person name="Shenoy N."/>
            <person name="Stanke M."/>
            <person name="Ter-Hovhannisyan V."/>
            <person name="Tunlid A."/>
            <person name="Velagapudi R."/>
            <person name="Vision T.J."/>
            <person name="Zeng Q."/>
            <person name="Zolan M.E."/>
            <person name="Pukkila P.J."/>
        </authorList>
    </citation>
    <scope>NUCLEOTIDE SEQUENCE [LARGE SCALE GENOMIC DNA]</scope>
    <source>
        <strain evidence="8">Okayama-7 / 130 / ATCC MYA-4618 / FGSC 9003</strain>
    </source>
</reference>
<comment type="subcellular location">
    <subcellularLocation>
        <location evidence="1">Membrane</location>
        <topology evidence="1">Multi-pass membrane protein</topology>
    </subcellularLocation>
</comment>
<dbReference type="KEGG" id="cci:CC1G_12347"/>